<keyword evidence="5" id="KW-0808">Transferase</keyword>
<dbReference type="PANTHER" id="PTHR11214:SF115">
    <property type="entry name" value="HEXOSYLTRANSFERASE"/>
    <property type="match status" value="1"/>
</dbReference>
<keyword evidence="9 13" id="KW-0333">Golgi apparatus</keyword>
<dbReference type="GO" id="GO:0000139">
    <property type="term" value="C:Golgi membrane"/>
    <property type="evidence" value="ECO:0007669"/>
    <property type="project" value="UniProtKB-SubCell"/>
</dbReference>
<comment type="similarity">
    <text evidence="3 13">Belongs to the glycosyltransferase 31 family.</text>
</comment>
<dbReference type="EC" id="2.4.1.-" evidence="13"/>
<dbReference type="RefSeq" id="XP_017314437.2">
    <property type="nucleotide sequence ID" value="XM_017458948.3"/>
</dbReference>
<keyword evidence="14" id="KW-1185">Reference proteome</keyword>
<evidence type="ECO:0000256" key="1">
    <source>
        <dbReference type="ARBA" id="ARBA00004323"/>
    </source>
</evidence>
<dbReference type="AlphaFoldDB" id="A0A2D0Q807"/>
<evidence type="ECO:0000256" key="4">
    <source>
        <dbReference type="ARBA" id="ARBA00022676"/>
    </source>
</evidence>
<evidence type="ECO:0000256" key="12">
    <source>
        <dbReference type="ARBA" id="ARBA00023180"/>
    </source>
</evidence>
<evidence type="ECO:0000313" key="15">
    <source>
        <dbReference type="RefSeq" id="XP_017314437.2"/>
    </source>
</evidence>
<dbReference type="Gene3D" id="3.90.550.50">
    <property type="match status" value="1"/>
</dbReference>
<keyword evidence="6 13" id="KW-0812">Transmembrane</keyword>
<dbReference type="InterPro" id="IPR002659">
    <property type="entry name" value="Glyco_trans_31"/>
</dbReference>
<protein>
    <recommendedName>
        <fullName evidence="13">Hexosyltransferase</fullName>
        <ecNumber evidence="13">2.4.1.-</ecNumber>
    </recommendedName>
</protein>
<evidence type="ECO:0000256" key="3">
    <source>
        <dbReference type="ARBA" id="ARBA00008661"/>
    </source>
</evidence>
<sequence length="350" mass="40245">MGKVRMFGVYLCMAKQQKGTRRCAWLHYSFWCVAFLLVFGAICIFHFIITFTQKYNPPVDVNSFYVAYPHKYSFHLDQPEACKQHNPFMVIIVPVAPHEVEARNAIRSTWGNDSLVQDGNVQVLFLLGLPNESDSETQQVRIQQENQQHRDLLQSDFIDSYKNLTIKTMVMLEWLRDHCTQAYYAAKVDADVLLNVSALTQMLLSPIRYPRNYITGLVWYENVVIRDPSNKFYVPPEVYPYPVYPAYPLGMCYVISMDLPAKILHVSRNIKPIFIEDVYIGLCLEQLRIAPTSPPNSAQFVVNPPPTYDRCYYLDLIAVITGSPAQLISIWIDLHKPGPACKVENHTLID</sequence>
<gene>
    <name evidence="15" type="primary">LOC108259433</name>
</gene>
<dbReference type="KEGG" id="ipu:108259433"/>
<organism evidence="14 15">
    <name type="scientific">Ictalurus punctatus</name>
    <name type="common">Channel catfish</name>
    <name type="synonym">Silurus punctatus</name>
    <dbReference type="NCBI Taxonomy" id="7998"/>
    <lineage>
        <taxon>Eukaryota</taxon>
        <taxon>Metazoa</taxon>
        <taxon>Chordata</taxon>
        <taxon>Craniata</taxon>
        <taxon>Vertebrata</taxon>
        <taxon>Euteleostomi</taxon>
        <taxon>Actinopterygii</taxon>
        <taxon>Neopterygii</taxon>
        <taxon>Teleostei</taxon>
        <taxon>Ostariophysi</taxon>
        <taxon>Siluriformes</taxon>
        <taxon>Ictaluridae</taxon>
        <taxon>Ictalurus</taxon>
    </lineage>
</organism>
<evidence type="ECO:0000256" key="8">
    <source>
        <dbReference type="ARBA" id="ARBA00022989"/>
    </source>
</evidence>
<evidence type="ECO:0000256" key="5">
    <source>
        <dbReference type="ARBA" id="ARBA00022679"/>
    </source>
</evidence>
<dbReference type="GO" id="GO:0008499">
    <property type="term" value="F:N-acetyl-beta-D-glucosaminide beta-(1,3)-galactosyltransferase activity"/>
    <property type="evidence" value="ECO:0007669"/>
    <property type="project" value="TreeGrafter"/>
</dbReference>
<keyword evidence="12" id="KW-0325">Glycoprotein</keyword>
<dbReference type="Proteomes" id="UP000221080">
    <property type="component" value="Chromosome 27"/>
</dbReference>
<evidence type="ECO:0000256" key="7">
    <source>
        <dbReference type="ARBA" id="ARBA00022968"/>
    </source>
</evidence>
<reference evidence="14" key="1">
    <citation type="journal article" date="2016" name="Nat. Commun.">
        <title>The channel catfish genome sequence provides insights into the evolution of scale formation in teleosts.</title>
        <authorList>
            <person name="Liu Z."/>
            <person name="Liu S."/>
            <person name="Yao J."/>
            <person name="Bao L."/>
            <person name="Zhang J."/>
            <person name="Li Y."/>
            <person name="Jiang C."/>
            <person name="Sun L."/>
            <person name="Wang R."/>
            <person name="Zhang Y."/>
            <person name="Zhou T."/>
            <person name="Zeng Q."/>
            <person name="Fu Q."/>
            <person name="Gao S."/>
            <person name="Li N."/>
            <person name="Koren S."/>
            <person name="Jiang Y."/>
            <person name="Zimin A."/>
            <person name="Xu P."/>
            <person name="Phillippy A.M."/>
            <person name="Geng X."/>
            <person name="Song L."/>
            <person name="Sun F."/>
            <person name="Li C."/>
            <person name="Wang X."/>
            <person name="Chen A."/>
            <person name="Jin Y."/>
            <person name="Yuan Z."/>
            <person name="Yang Y."/>
            <person name="Tan S."/>
            <person name="Peatman E."/>
            <person name="Lu J."/>
            <person name="Qin Z."/>
            <person name="Dunham R."/>
            <person name="Li Z."/>
            <person name="Sonstegard T."/>
            <person name="Feng J."/>
            <person name="Danzmann R.G."/>
            <person name="Schroeder S."/>
            <person name="Scheffler B."/>
            <person name="Duke M.V."/>
            <person name="Ballard L."/>
            <person name="Kucuktas H."/>
            <person name="Kaltenboeck L."/>
            <person name="Liu H."/>
            <person name="Armbruster J."/>
            <person name="Xie Y."/>
            <person name="Kirby M.L."/>
            <person name="Tian Y."/>
            <person name="Flanagan M.E."/>
            <person name="Mu W."/>
            <person name="Waldbieser G.C."/>
        </authorList>
    </citation>
    <scope>NUCLEOTIDE SEQUENCE [LARGE SCALE GENOMIC DNA]</scope>
    <source>
        <strain evidence="14">SDA103</strain>
    </source>
</reference>
<keyword evidence="11 13" id="KW-0472">Membrane</keyword>
<evidence type="ECO:0000256" key="9">
    <source>
        <dbReference type="ARBA" id="ARBA00023034"/>
    </source>
</evidence>
<dbReference type="Pfam" id="PF01762">
    <property type="entry name" value="Galactosyl_T"/>
    <property type="match status" value="1"/>
</dbReference>
<evidence type="ECO:0000256" key="2">
    <source>
        <dbReference type="ARBA" id="ARBA00004922"/>
    </source>
</evidence>
<evidence type="ECO:0000256" key="13">
    <source>
        <dbReference type="RuleBase" id="RU363063"/>
    </source>
</evidence>
<keyword evidence="10" id="KW-0443">Lipid metabolism</keyword>
<dbReference type="GeneID" id="108259433"/>
<keyword evidence="8 13" id="KW-1133">Transmembrane helix</keyword>
<feature type="transmembrane region" description="Helical" evidence="13">
    <location>
        <begin position="25"/>
        <end position="49"/>
    </location>
</feature>
<comment type="subcellular location">
    <subcellularLocation>
        <location evidence="1 13">Golgi apparatus membrane</location>
        <topology evidence="1 13">Single-pass type II membrane protein</topology>
    </subcellularLocation>
</comment>
<keyword evidence="4 13" id="KW-0328">Glycosyltransferase</keyword>
<dbReference type="OrthoDB" id="5512589at2759"/>
<proteinExistence type="inferred from homology"/>
<dbReference type="GO" id="GO:0006493">
    <property type="term" value="P:protein O-linked glycosylation"/>
    <property type="evidence" value="ECO:0007669"/>
    <property type="project" value="TreeGrafter"/>
</dbReference>
<evidence type="ECO:0000256" key="10">
    <source>
        <dbReference type="ARBA" id="ARBA00023098"/>
    </source>
</evidence>
<accession>A0A2D0Q807</accession>
<keyword evidence="7 13" id="KW-0735">Signal-anchor</keyword>
<evidence type="ECO:0000313" key="14">
    <source>
        <dbReference type="Proteomes" id="UP000221080"/>
    </source>
</evidence>
<reference evidence="15" key="2">
    <citation type="submission" date="2025-08" db="UniProtKB">
        <authorList>
            <consortium name="RefSeq"/>
        </authorList>
    </citation>
    <scope>IDENTIFICATION</scope>
    <source>
        <tissue evidence="15">Blood</tissue>
    </source>
</reference>
<evidence type="ECO:0000256" key="11">
    <source>
        <dbReference type="ARBA" id="ARBA00023136"/>
    </source>
</evidence>
<dbReference type="FunFam" id="3.90.550.50:FF:000001">
    <property type="entry name" value="Hexosyltransferase"/>
    <property type="match status" value="1"/>
</dbReference>
<name>A0A2D0Q807_ICTPU</name>
<comment type="pathway">
    <text evidence="2">Protein modification; protein glycosylation.</text>
</comment>
<dbReference type="GO" id="GO:0006629">
    <property type="term" value="P:lipid metabolic process"/>
    <property type="evidence" value="ECO:0007669"/>
    <property type="project" value="UniProtKB-KW"/>
</dbReference>
<evidence type="ECO:0000256" key="6">
    <source>
        <dbReference type="ARBA" id="ARBA00022692"/>
    </source>
</evidence>
<dbReference type="PANTHER" id="PTHR11214">
    <property type="entry name" value="BETA-1,3-N-ACETYLGLUCOSAMINYLTRANSFERASE"/>
    <property type="match status" value="1"/>
</dbReference>